<dbReference type="Proteomes" id="UP000054911">
    <property type="component" value="Unassembled WGS sequence"/>
</dbReference>
<dbReference type="Gene3D" id="3.40.50.720">
    <property type="entry name" value="NAD(P)-binding Rossmann-like Domain"/>
    <property type="match status" value="1"/>
</dbReference>
<dbReference type="AlphaFoldDB" id="A0A158DTN4"/>
<dbReference type="EC" id="1.1.99.28" evidence="3"/>
<evidence type="ECO:0000259" key="2">
    <source>
        <dbReference type="Pfam" id="PF02894"/>
    </source>
</evidence>
<dbReference type="STRING" id="1777141.AWB80_07373"/>
<feature type="domain" description="Gfo/Idh/MocA-like oxidoreductase C-terminal" evidence="2">
    <location>
        <begin position="3"/>
        <end position="160"/>
    </location>
</feature>
<evidence type="ECO:0000256" key="1">
    <source>
        <dbReference type="SAM" id="MobiDB-lite"/>
    </source>
</evidence>
<dbReference type="Pfam" id="PF02894">
    <property type="entry name" value="GFO_IDH_MocA_C"/>
    <property type="match status" value="1"/>
</dbReference>
<dbReference type="SUPFAM" id="SSF55347">
    <property type="entry name" value="Glyceraldehyde-3-phosphate dehydrogenase-like, C-terminal domain"/>
    <property type="match status" value="1"/>
</dbReference>
<organism evidence="3 4">
    <name type="scientific">Caballeronia pedi</name>
    <dbReference type="NCBI Taxonomy" id="1777141"/>
    <lineage>
        <taxon>Bacteria</taxon>
        <taxon>Pseudomonadati</taxon>
        <taxon>Pseudomonadota</taxon>
        <taxon>Betaproteobacteria</taxon>
        <taxon>Burkholderiales</taxon>
        <taxon>Burkholderiaceae</taxon>
        <taxon>Caballeronia</taxon>
    </lineage>
</organism>
<dbReference type="InterPro" id="IPR008354">
    <property type="entry name" value="Glc-Fru_OxRdtase_bac"/>
</dbReference>
<dbReference type="EMBL" id="FCOE02000047">
    <property type="protein sequence ID" value="SAK97536.1"/>
    <property type="molecule type" value="Genomic_DNA"/>
</dbReference>
<proteinExistence type="predicted"/>
<gene>
    <name evidence="3" type="primary">gfo</name>
    <name evidence="3" type="ORF">AWB80_07373</name>
</gene>
<accession>A0A158DTN4</accession>
<protein>
    <submittedName>
        <fullName evidence="3">Glucose--fructose oxidoreductase</fullName>
        <ecNumber evidence="3">1.1.99.28</ecNumber>
    </submittedName>
</protein>
<comment type="caution">
    <text evidence="3">The sequence shown here is derived from an EMBL/GenBank/DDBJ whole genome shotgun (WGS) entry which is preliminary data.</text>
</comment>
<reference evidence="3" key="1">
    <citation type="submission" date="2016-01" db="EMBL/GenBank/DDBJ databases">
        <authorList>
            <person name="Peeters C."/>
        </authorList>
    </citation>
    <scope>NUCLEOTIDE SEQUENCE [LARGE SCALE GENOMIC DNA]</scope>
    <source>
        <strain evidence="3">LMG 29323</strain>
    </source>
</reference>
<keyword evidence="3" id="KW-0560">Oxidoreductase</keyword>
<dbReference type="PRINTS" id="PR01775">
    <property type="entry name" value="GLFROXRDTASE"/>
</dbReference>
<dbReference type="InterPro" id="IPR004104">
    <property type="entry name" value="Gfo/Idh/MocA-like_OxRdtase_C"/>
</dbReference>
<dbReference type="GO" id="GO:0047061">
    <property type="term" value="F:glucose-fructose oxidoreductase activity"/>
    <property type="evidence" value="ECO:0007669"/>
    <property type="project" value="UniProtKB-EC"/>
</dbReference>
<dbReference type="Gene3D" id="3.30.360.10">
    <property type="entry name" value="Dihydrodipicolinate Reductase, domain 2"/>
    <property type="match status" value="1"/>
</dbReference>
<evidence type="ECO:0000313" key="3">
    <source>
        <dbReference type="EMBL" id="SAK97536.1"/>
    </source>
</evidence>
<name>A0A158DTN4_9BURK</name>
<sequence length="177" mass="19622">MPDIGLYCLNAVRFLSGEEPQDVIATVHRPEDDPRFGEVTASVQFILRFPSGLTPTCMASYASHESRFFTLHGARGWAEMDPAFGYNGLRLRHGMLIDGKSATTEVQIDPQHQFAREIDHMSVCVKDDIVPHTSGEEGVQDQRIIDAIFESARTGRPVKLAQPGAPTRGPDPQEENF</sequence>
<feature type="region of interest" description="Disordered" evidence="1">
    <location>
        <begin position="155"/>
        <end position="177"/>
    </location>
</feature>
<keyword evidence="4" id="KW-1185">Reference proteome</keyword>
<evidence type="ECO:0000313" key="4">
    <source>
        <dbReference type="Proteomes" id="UP000054911"/>
    </source>
</evidence>